<proteinExistence type="predicted"/>
<evidence type="ECO:0008006" key="2">
    <source>
        <dbReference type="Google" id="ProtNLM"/>
    </source>
</evidence>
<gene>
    <name evidence="1" type="ORF">Klosneuvirus_4_102</name>
</gene>
<protein>
    <recommendedName>
        <fullName evidence="2">F-box domain-containing protein</fullName>
    </recommendedName>
</protein>
<name>A0A1V0SKN4_9VIRU</name>
<accession>A0A1V0SKN4</accession>
<evidence type="ECO:0000313" key="1">
    <source>
        <dbReference type="EMBL" id="ARF12287.1"/>
    </source>
</evidence>
<dbReference type="EMBL" id="KY684111">
    <property type="protein sequence ID" value="ARF12287.1"/>
    <property type="molecule type" value="Genomic_DNA"/>
</dbReference>
<reference evidence="1" key="1">
    <citation type="journal article" date="2017" name="Science">
        <title>Giant viruses with an expanded complement of translation system components.</title>
        <authorList>
            <person name="Schulz F."/>
            <person name="Yutin N."/>
            <person name="Ivanova N.N."/>
            <person name="Ortega D.R."/>
            <person name="Lee T.K."/>
            <person name="Vierheilig J."/>
            <person name="Daims H."/>
            <person name="Horn M."/>
            <person name="Wagner M."/>
            <person name="Jensen G.J."/>
            <person name="Kyrpides N.C."/>
            <person name="Koonin E.V."/>
            <person name="Woyke T."/>
        </authorList>
    </citation>
    <scope>NUCLEOTIDE SEQUENCE</scope>
    <source>
        <strain evidence="1">KNV1</strain>
    </source>
</reference>
<sequence length="149" mass="17671">MDNLPIELIQVINDNLDFFDQLKFKSICQLYHKNINIKQYIPQILIDIHPMFEESETRYFIPLNKFYSLTQKYPDIIKSTHNTTYSIHIMIPYKRAKYPSIDLVGGSMYFDRDIDDDTYTAPAIDFNMKTFIKECLDITNLLLTEKDVI</sequence>
<organism evidence="1">
    <name type="scientific">Klosneuvirus KNV1</name>
    <dbReference type="NCBI Taxonomy" id="1977640"/>
    <lineage>
        <taxon>Viruses</taxon>
        <taxon>Varidnaviria</taxon>
        <taxon>Bamfordvirae</taxon>
        <taxon>Nucleocytoviricota</taxon>
        <taxon>Megaviricetes</taxon>
        <taxon>Imitervirales</taxon>
        <taxon>Mimiviridae</taxon>
        <taxon>Klosneuvirinae</taxon>
        <taxon>Klosneuvirus</taxon>
    </lineage>
</organism>